<evidence type="ECO:0000259" key="12">
    <source>
        <dbReference type="PROSITE" id="PS51462"/>
    </source>
</evidence>
<evidence type="ECO:0000313" key="13">
    <source>
        <dbReference type="EMBL" id="CEM00826.1"/>
    </source>
</evidence>
<dbReference type="GO" id="GO:0009240">
    <property type="term" value="P:isopentenyl diphosphate biosynthetic process"/>
    <property type="evidence" value="ECO:0007669"/>
    <property type="project" value="TreeGrafter"/>
</dbReference>
<feature type="domain" description="Nudix hydrolase" evidence="12">
    <location>
        <begin position="39"/>
        <end position="200"/>
    </location>
</feature>
<dbReference type="Proteomes" id="UP000041254">
    <property type="component" value="Unassembled WGS sequence"/>
</dbReference>
<dbReference type="EC" id="5.3.3.2" evidence="4"/>
<evidence type="ECO:0000256" key="1">
    <source>
        <dbReference type="ARBA" id="ARBA00001946"/>
    </source>
</evidence>
<reference evidence="13 14" key="1">
    <citation type="submission" date="2014-11" db="EMBL/GenBank/DDBJ databases">
        <authorList>
            <person name="Zhu J."/>
            <person name="Qi W."/>
            <person name="Song R."/>
        </authorList>
    </citation>
    <scope>NUCLEOTIDE SEQUENCE [LARGE SCALE GENOMIC DNA]</scope>
</reference>
<proteinExistence type="inferred from homology"/>
<keyword evidence="9" id="KW-0443">Lipid metabolism</keyword>
<evidence type="ECO:0000256" key="8">
    <source>
        <dbReference type="ARBA" id="ARBA00022955"/>
    </source>
</evidence>
<dbReference type="GO" id="GO:0005737">
    <property type="term" value="C:cytoplasm"/>
    <property type="evidence" value="ECO:0007669"/>
    <property type="project" value="TreeGrafter"/>
</dbReference>
<dbReference type="CDD" id="cd02885">
    <property type="entry name" value="NUDIX_IPP_Isomerase"/>
    <property type="match status" value="1"/>
</dbReference>
<dbReference type="VEuPathDB" id="CryptoDB:Vbra_12961"/>
<dbReference type="AlphaFoldDB" id="A0A0G4ESY9"/>
<accession>A0A0G4ESY9</accession>
<dbReference type="GO" id="GO:0006694">
    <property type="term" value="P:steroid biosynthetic process"/>
    <property type="evidence" value="ECO:0007669"/>
    <property type="project" value="UniProtKB-KW"/>
</dbReference>
<evidence type="ECO:0000256" key="9">
    <source>
        <dbReference type="ARBA" id="ARBA00023098"/>
    </source>
</evidence>
<dbReference type="GO" id="GO:0004452">
    <property type="term" value="F:isopentenyl-diphosphate delta-isomerase activity"/>
    <property type="evidence" value="ECO:0007669"/>
    <property type="project" value="UniProtKB-EC"/>
</dbReference>
<dbReference type="InterPro" id="IPR015797">
    <property type="entry name" value="NUDIX_hydrolase-like_dom_sf"/>
</dbReference>
<keyword evidence="8" id="KW-0752">Steroid biosynthesis</keyword>
<protein>
    <recommendedName>
        <fullName evidence="4">isopentenyl-diphosphate Delta-isomerase</fullName>
        <ecNumber evidence="4">5.3.3.2</ecNumber>
    </recommendedName>
</protein>
<dbReference type="InterPro" id="IPR000086">
    <property type="entry name" value="NUDIX_hydrolase_dom"/>
</dbReference>
<dbReference type="STRING" id="1169540.A0A0G4ESY9"/>
<dbReference type="PIRSF" id="PIRSF018427">
    <property type="entry name" value="Isopntndiph_ism"/>
    <property type="match status" value="1"/>
</dbReference>
<evidence type="ECO:0000256" key="10">
    <source>
        <dbReference type="ARBA" id="ARBA00023229"/>
    </source>
</evidence>
<sequence length="261" mass="29361">MDPTQASLMQERVILVDKDDNVLGPASKIDTHATAKGPLLHRAFSVFLFDRDGLLLLQQRAAAKVTFPLFWANTCCSHPLYCTEELGWDSQPARPVEGAKRAAVRKLQHELGLSLKGGDTVMTYLTRLHYCAESPTDPQWGEHEIDYILIAQDDRPFADISFVPNSNEVEAVRWVDQPAMRDMARQCEEGQLLITPWCKLIIDKFLYPWWDSLSDLSPHMDPMTIYRLGANADMLATWQSPPAAMPMPPAPPANQLFKAEA</sequence>
<dbReference type="OMA" id="KAPFDNG"/>
<evidence type="ECO:0000256" key="3">
    <source>
        <dbReference type="ARBA" id="ARBA00007579"/>
    </source>
</evidence>
<dbReference type="GO" id="GO:0050992">
    <property type="term" value="P:dimethylallyl diphosphate biosynthetic process"/>
    <property type="evidence" value="ECO:0007669"/>
    <property type="project" value="UniProtKB-UniPathway"/>
</dbReference>
<dbReference type="EMBL" id="CDMY01000300">
    <property type="protein sequence ID" value="CEM00826.1"/>
    <property type="molecule type" value="Genomic_DNA"/>
</dbReference>
<dbReference type="Gene3D" id="3.90.79.10">
    <property type="entry name" value="Nucleoside Triphosphate Pyrophosphohydrolase"/>
    <property type="match status" value="1"/>
</dbReference>
<evidence type="ECO:0000256" key="11">
    <source>
        <dbReference type="ARBA" id="ARBA00023235"/>
    </source>
</evidence>
<comment type="similarity">
    <text evidence="3">Belongs to the IPP isomerase type 1 family.</text>
</comment>
<comment type="cofactor">
    <cofactor evidence="1">
        <name>Mg(2+)</name>
        <dbReference type="ChEBI" id="CHEBI:18420"/>
    </cofactor>
</comment>
<evidence type="ECO:0000256" key="2">
    <source>
        <dbReference type="ARBA" id="ARBA00004826"/>
    </source>
</evidence>
<evidence type="ECO:0000256" key="6">
    <source>
        <dbReference type="ARBA" id="ARBA00022723"/>
    </source>
</evidence>
<evidence type="ECO:0000256" key="7">
    <source>
        <dbReference type="ARBA" id="ARBA00022842"/>
    </source>
</evidence>
<keyword evidence="6" id="KW-0479">Metal-binding</keyword>
<evidence type="ECO:0000256" key="5">
    <source>
        <dbReference type="ARBA" id="ARBA00022516"/>
    </source>
</evidence>
<dbReference type="OrthoDB" id="510307at2759"/>
<keyword evidence="14" id="KW-1185">Reference proteome</keyword>
<dbReference type="PANTHER" id="PTHR10885">
    <property type="entry name" value="ISOPENTENYL-DIPHOSPHATE DELTA-ISOMERASE"/>
    <property type="match status" value="1"/>
</dbReference>
<dbReference type="InterPro" id="IPR011876">
    <property type="entry name" value="IsopentenylPP_isomerase_typ1"/>
</dbReference>
<dbReference type="InParanoid" id="A0A0G4ESY9"/>
<dbReference type="GO" id="GO:0046872">
    <property type="term" value="F:metal ion binding"/>
    <property type="evidence" value="ECO:0007669"/>
    <property type="project" value="UniProtKB-KW"/>
</dbReference>
<organism evidence="13 14">
    <name type="scientific">Vitrella brassicaformis (strain CCMP3155)</name>
    <dbReference type="NCBI Taxonomy" id="1169540"/>
    <lineage>
        <taxon>Eukaryota</taxon>
        <taxon>Sar</taxon>
        <taxon>Alveolata</taxon>
        <taxon>Colpodellida</taxon>
        <taxon>Vitrellaceae</taxon>
        <taxon>Vitrella</taxon>
    </lineage>
</organism>
<dbReference type="FunFam" id="3.90.79.10:FF:000012">
    <property type="entry name" value="Isopentenyl-diphosphate Delta-isomerase 1"/>
    <property type="match status" value="1"/>
</dbReference>
<gene>
    <name evidence="13" type="ORF">Vbra_12961</name>
</gene>
<dbReference type="UniPathway" id="UPA00059">
    <property type="reaction ID" value="UER00104"/>
</dbReference>
<comment type="pathway">
    <text evidence="2">Isoprenoid biosynthesis; dimethylallyl diphosphate biosynthesis; dimethylallyl diphosphate from isopentenyl diphosphate: step 1/1.</text>
</comment>
<name>A0A0G4ESY9_VITBC</name>
<keyword evidence="11" id="KW-0413">Isomerase</keyword>
<dbReference type="SUPFAM" id="SSF55811">
    <property type="entry name" value="Nudix"/>
    <property type="match status" value="1"/>
</dbReference>
<keyword evidence="10" id="KW-0414">Isoprene biosynthesis</keyword>
<evidence type="ECO:0000313" key="14">
    <source>
        <dbReference type="Proteomes" id="UP000041254"/>
    </source>
</evidence>
<dbReference type="NCBIfam" id="TIGR02150">
    <property type="entry name" value="IPP_isom_1"/>
    <property type="match status" value="1"/>
</dbReference>
<keyword evidence="7" id="KW-0460">Magnesium</keyword>
<keyword evidence="5" id="KW-0444">Lipid biosynthesis</keyword>
<dbReference type="PROSITE" id="PS51462">
    <property type="entry name" value="NUDIX"/>
    <property type="match status" value="1"/>
</dbReference>
<dbReference type="Pfam" id="PF00293">
    <property type="entry name" value="NUDIX"/>
    <property type="match status" value="1"/>
</dbReference>
<evidence type="ECO:0000256" key="4">
    <source>
        <dbReference type="ARBA" id="ARBA00012057"/>
    </source>
</evidence>
<dbReference type="PANTHER" id="PTHR10885:SF0">
    <property type="entry name" value="ISOPENTENYL-DIPHOSPHATE DELTA-ISOMERASE"/>
    <property type="match status" value="1"/>
</dbReference>